<feature type="coiled-coil region" evidence="6">
    <location>
        <begin position="40"/>
        <end position="81"/>
    </location>
</feature>
<organism evidence="8 9">
    <name type="scientific">Geoalkalibacter ferrihydriticus</name>
    <dbReference type="NCBI Taxonomy" id="392333"/>
    <lineage>
        <taxon>Bacteria</taxon>
        <taxon>Pseudomonadati</taxon>
        <taxon>Thermodesulfobacteriota</taxon>
        <taxon>Desulfuromonadia</taxon>
        <taxon>Desulfuromonadales</taxon>
        <taxon>Geoalkalibacteraceae</taxon>
        <taxon>Geoalkalibacter</taxon>
    </lineage>
</organism>
<dbReference type="Gene3D" id="3.30.565.10">
    <property type="entry name" value="Histidine kinase-like ATPase, C-terminal domain"/>
    <property type="match status" value="1"/>
</dbReference>
<dbReference type="FunFam" id="3.30.565.10:FF:000006">
    <property type="entry name" value="Sensor histidine kinase WalK"/>
    <property type="match status" value="1"/>
</dbReference>
<proteinExistence type="predicted"/>
<feature type="domain" description="Histidine kinase" evidence="7">
    <location>
        <begin position="81"/>
        <end position="291"/>
    </location>
</feature>
<dbReference type="InterPro" id="IPR050351">
    <property type="entry name" value="BphY/WalK/GraS-like"/>
</dbReference>
<evidence type="ECO:0000259" key="7">
    <source>
        <dbReference type="PROSITE" id="PS50109"/>
    </source>
</evidence>
<dbReference type="SUPFAM" id="SSF55874">
    <property type="entry name" value="ATPase domain of HSP90 chaperone/DNA topoisomerase II/histidine kinase"/>
    <property type="match status" value="1"/>
</dbReference>
<evidence type="ECO:0000256" key="2">
    <source>
        <dbReference type="ARBA" id="ARBA00012438"/>
    </source>
</evidence>
<dbReference type="OrthoDB" id="5524356at2"/>
<keyword evidence="5 8" id="KW-0418">Kinase</keyword>
<dbReference type="AlphaFoldDB" id="A0A1G9JRL5"/>
<dbReference type="GO" id="GO:0007234">
    <property type="term" value="P:osmosensory signaling via phosphorelay pathway"/>
    <property type="evidence" value="ECO:0007669"/>
    <property type="project" value="TreeGrafter"/>
</dbReference>
<sequence>MAGPRLNKGIQDAADLRRLAEEKLRLAKGGFQKPPPDQDARRLVHELQVHQIELQMQNNELRQSRDELEAANIELDAFNHTLAHDLRQHLMTINGYCQVIQSLDSTERAEKTTEYLEEIYQGSLAMSRLIDTLLDFSSVANGEVHRQSVDLSAIAKSLVKEQILAADACRCTFHVTPGIRADADPDLLRVVLNNLIGNAYKYAGNRAGVVIEFGVTSVDGKRACFVRDNGPGFDMAYADRLFLPFQRLPGTALEGHGIGLATVERIVRRHGGRVWAESEKGQGATFFFTLD</sequence>
<dbReference type="GO" id="GO:0030295">
    <property type="term" value="F:protein kinase activator activity"/>
    <property type="evidence" value="ECO:0007669"/>
    <property type="project" value="TreeGrafter"/>
</dbReference>
<dbReference type="InterPro" id="IPR003661">
    <property type="entry name" value="HisK_dim/P_dom"/>
</dbReference>
<dbReference type="Proteomes" id="UP000182146">
    <property type="component" value="Unassembled WGS sequence"/>
</dbReference>
<dbReference type="EMBL" id="FNGU01000001">
    <property type="protein sequence ID" value="SDL40061.1"/>
    <property type="molecule type" value="Genomic_DNA"/>
</dbReference>
<dbReference type="InterPro" id="IPR003594">
    <property type="entry name" value="HATPase_dom"/>
</dbReference>
<dbReference type="STRING" id="392333.SAMN05660860_00537"/>
<comment type="catalytic activity">
    <reaction evidence="1">
        <text>ATP + protein L-histidine = ADP + protein N-phospho-L-histidine.</text>
        <dbReference type="EC" id="2.7.13.3"/>
    </reaction>
</comment>
<gene>
    <name evidence="8" type="ORF">SAMN05660860_00537</name>
</gene>
<dbReference type="PROSITE" id="PS50109">
    <property type="entry name" value="HIS_KIN"/>
    <property type="match status" value="1"/>
</dbReference>
<dbReference type="Pfam" id="PF02518">
    <property type="entry name" value="HATPase_c"/>
    <property type="match status" value="1"/>
</dbReference>
<evidence type="ECO:0000256" key="1">
    <source>
        <dbReference type="ARBA" id="ARBA00000085"/>
    </source>
</evidence>
<dbReference type="RefSeq" id="WP_052446177.1">
    <property type="nucleotide sequence ID" value="NZ_FNGU01000001.1"/>
</dbReference>
<dbReference type="InterPro" id="IPR036890">
    <property type="entry name" value="HATPase_C_sf"/>
</dbReference>
<dbReference type="GO" id="GO:0000155">
    <property type="term" value="F:phosphorelay sensor kinase activity"/>
    <property type="evidence" value="ECO:0007669"/>
    <property type="project" value="InterPro"/>
</dbReference>
<dbReference type="EC" id="2.7.13.3" evidence="2"/>
<dbReference type="PANTHER" id="PTHR42878">
    <property type="entry name" value="TWO-COMPONENT HISTIDINE KINASE"/>
    <property type="match status" value="1"/>
</dbReference>
<evidence type="ECO:0000256" key="6">
    <source>
        <dbReference type="SAM" id="Coils"/>
    </source>
</evidence>
<reference evidence="8 9" key="1">
    <citation type="submission" date="2016-10" db="EMBL/GenBank/DDBJ databases">
        <authorList>
            <person name="de Groot N.N."/>
        </authorList>
    </citation>
    <scope>NUCLEOTIDE SEQUENCE [LARGE SCALE GENOMIC DNA]</scope>
    <source>
        <strain evidence="8 9">DSM 17813</strain>
    </source>
</reference>
<evidence type="ECO:0000256" key="3">
    <source>
        <dbReference type="ARBA" id="ARBA00022553"/>
    </source>
</evidence>
<dbReference type="PRINTS" id="PR00344">
    <property type="entry name" value="BCTRLSENSOR"/>
</dbReference>
<dbReference type="InterPro" id="IPR036097">
    <property type="entry name" value="HisK_dim/P_sf"/>
</dbReference>
<keyword evidence="4" id="KW-0808">Transferase</keyword>
<name>A0A1G9JRL5_9BACT</name>
<evidence type="ECO:0000313" key="9">
    <source>
        <dbReference type="Proteomes" id="UP000182146"/>
    </source>
</evidence>
<dbReference type="Gene3D" id="1.10.287.130">
    <property type="match status" value="1"/>
</dbReference>
<dbReference type="SMART" id="SM00387">
    <property type="entry name" value="HATPase_c"/>
    <property type="match status" value="1"/>
</dbReference>
<dbReference type="Pfam" id="PF00512">
    <property type="entry name" value="HisKA"/>
    <property type="match status" value="1"/>
</dbReference>
<evidence type="ECO:0000256" key="5">
    <source>
        <dbReference type="ARBA" id="ARBA00022777"/>
    </source>
</evidence>
<dbReference type="CDD" id="cd00082">
    <property type="entry name" value="HisKA"/>
    <property type="match status" value="1"/>
</dbReference>
<dbReference type="SUPFAM" id="SSF47384">
    <property type="entry name" value="Homodimeric domain of signal transducing histidine kinase"/>
    <property type="match status" value="1"/>
</dbReference>
<accession>A0A1G9JRL5</accession>
<dbReference type="GO" id="GO:0000156">
    <property type="term" value="F:phosphorelay response regulator activity"/>
    <property type="evidence" value="ECO:0007669"/>
    <property type="project" value="TreeGrafter"/>
</dbReference>
<keyword evidence="3" id="KW-0597">Phosphoprotein</keyword>
<dbReference type="InterPro" id="IPR005467">
    <property type="entry name" value="His_kinase_dom"/>
</dbReference>
<dbReference type="InterPro" id="IPR004358">
    <property type="entry name" value="Sig_transdc_His_kin-like_C"/>
</dbReference>
<keyword evidence="6" id="KW-0175">Coiled coil</keyword>
<evidence type="ECO:0000256" key="4">
    <source>
        <dbReference type="ARBA" id="ARBA00022679"/>
    </source>
</evidence>
<dbReference type="SMART" id="SM00388">
    <property type="entry name" value="HisKA"/>
    <property type="match status" value="1"/>
</dbReference>
<protein>
    <recommendedName>
        <fullName evidence="2">histidine kinase</fullName>
        <ecNumber evidence="2">2.7.13.3</ecNumber>
    </recommendedName>
</protein>
<dbReference type="PANTHER" id="PTHR42878:SF15">
    <property type="entry name" value="BACTERIOPHYTOCHROME"/>
    <property type="match status" value="1"/>
</dbReference>
<evidence type="ECO:0000313" key="8">
    <source>
        <dbReference type="EMBL" id="SDL40061.1"/>
    </source>
</evidence>